<dbReference type="PANTHER" id="PTHR43668:SF2">
    <property type="entry name" value="ALLANTOINASE"/>
    <property type="match status" value="1"/>
</dbReference>
<dbReference type="Pfam" id="PF12890">
    <property type="entry name" value="DHOase"/>
    <property type="match status" value="1"/>
</dbReference>
<evidence type="ECO:0000256" key="1">
    <source>
        <dbReference type="ARBA" id="ARBA00002368"/>
    </source>
</evidence>
<dbReference type="InterPro" id="IPR011059">
    <property type="entry name" value="Metal-dep_hydrolase_composite"/>
</dbReference>
<dbReference type="GO" id="GO:0008270">
    <property type="term" value="F:zinc ion binding"/>
    <property type="evidence" value="ECO:0007669"/>
    <property type="project" value="UniProtKB-UniRule"/>
</dbReference>
<feature type="binding site" evidence="6">
    <location>
        <position position="123"/>
    </location>
    <ligand>
        <name>substrate</name>
    </ligand>
</feature>
<dbReference type="UniPathway" id="UPA00070">
    <property type="reaction ID" value="UER00117"/>
</dbReference>
<feature type="binding site" evidence="6">
    <location>
        <position position="183"/>
    </location>
    <ligand>
        <name>Zn(2+)</name>
        <dbReference type="ChEBI" id="CHEBI:29105"/>
        <label>2</label>
    </ligand>
</feature>
<dbReference type="HAMAP" id="MF_00220_B">
    <property type="entry name" value="PyrC_classI_B"/>
    <property type="match status" value="1"/>
</dbReference>
<dbReference type="GO" id="GO:0004038">
    <property type="term" value="F:allantoinase activity"/>
    <property type="evidence" value="ECO:0007669"/>
    <property type="project" value="TreeGrafter"/>
</dbReference>
<comment type="similarity">
    <text evidence="2 6">Belongs to the metallo-dependent hydrolases superfamily. DHOase family. Class I DHOase subfamily.</text>
</comment>
<feature type="binding site" evidence="6">
    <location>
        <position position="264"/>
    </location>
    <ligand>
        <name>Zn(2+)</name>
        <dbReference type="ChEBI" id="CHEBI:29105"/>
        <label>2</label>
    </ligand>
</feature>
<gene>
    <name evidence="6" type="primary">pyrC</name>
    <name evidence="10" type="ORF">BJY28_002758</name>
</gene>
<feature type="binding site" evidence="6">
    <location>
        <position position="210"/>
    </location>
    <ligand>
        <name>Zn(2+)</name>
        <dbReference type="ChEBI" id="CHEBI:29105"/>
        <label>2</label>
    </ligand>
</feature>
<dbReference type="NCBIfam" id="NF006836">
    <property type="entry name" value="PRK09357.1-1"/>
    <property type="match status" value="1"/>
</dbReference>
<dbReference type="EMBL" id="JACBZX010000001">
    <property type="protein sequence ID" value="NYG38289.1"/>
    <property type="molecule type" value="Genomic_DNA"/>
</dbReference>
<dbReference type="Pfam" id="PF01979">
    <property type="entry name" value="Amidohydro_1"/>
    <property type="match status" value="1"/>
</dbReference>
<feature type="binding site" evidence="6">
    <location>
        <position position="89"/>
    </location>
    <ligand>
        <name>Zn(2+)</name>
        <dbReference type="ChEBI" id="CHEBI:29105"/>
        <label>1</label>
    </ligand>
</feature>
<feature type="region of interest" description="Disordered" evidence="7">
    <location>
        <begin position="1"/>
        <end position="29"/>
    </location>
</feature>
<dbReference type="InterPro" id="IPR050138">
    <property type="entry name" value="DHOase/Allantoinase_Hydrolase"/>
</dbReference>
<dbReference type="PROSITE" id="PS00483">
    <property type="entry name" value="DIHYDROOROTASE_2"/>
    <property type="match status" value="1"/>
</dbReference>
<organism evidence="10 11">
    <name type="scientific">Janibacter alkaliphilus</name>
    <dbReference type="NCBI Taxonomy" id="1069963"/>
    <lineage>
        <taxon>Bacteria</taxon>
        <taxon>Bacillati</taxon>
        <taxon>Actinomycetota</taxon>
        <taxon>Actinomycetes</taxon>
        <taxon>Micrococcales</taxon>
        <taxon>Intrasporangiaceae</taxon>
        <taxon>Janibacter</taxon>
    </lineage>
</organism>
<evidence type="ECO:0000256" key="4">
    <source>
        <dbReference type="ARBA" id="ARBA00022801"/>
    </source>
</evidence>
<dbReference type="GO" id="GO:0044205">
    <property type="term" value="P:'de novo' UMP biosynthetic process"/>
    <property type="evidence" value="ECO:0007669"/>
    <property type="project" value="UniProtKB-UniRule"/>
</dbReference>
<dbReference type="GO" id="GO:0006145">
    <property type="term" value="P:purine nucleobase catabolic process"/>
    <property type="evidence" value="ECO:0007669"/>
    <property type="project" value="TreeGrafter"/>
</dbReference>
<evidence type="ECO:0000259" key="8">
    <source>
        <dbReference type="Pfam" id="PF01979"/>
    </source>
</evidence>
<dbReference type="SUPFAM" id="SSF51556">
    <property type="entry name" value="Metallo-dependent hydrolases"/>
    <property type="match status" value="1"/>
</dbReference>
<sequence>MTPTSPWEGAPATAPRATAATTGQAGAAGPAPALLVTGASLLGERTVDLLVEDGRVARLQDAGTLSAPAGATVLDAAGQVLLPGLVDLHTHLREPGREDAETIATGSAAAAAGGYTAVLAMANTAPVTDTAEAAERVLDLGRAAGLVDVQPIGAVTKGLDGAELAELGLMRRSRAAVRVFSDDGRCVADGRVMRRALEYVRAFGGVVSQHAQDPDLAGPGACCHEGELSGRLGLPGWPAAAEASIIARDAELARLTGSRVHVAHVTTAEGLAAVRAAKARGTDLTCEVTPHHLMLTTDLLTGYDPVYKVNPPLRPEADARALREALADGTIDAVATDHAPHARHDKEHAFVDAAFGMTGLETALAVVAETMVTTGLLDWAGVARVMSTTPAAIAGLADHGRVEVGAPANLVLLDPAASTTVDRERSHSLARNTPFHGRTLTGAVRSTVLRGRLTATTPETSETPEVHPC</sequence>
<dbReference type="PANTHER" id="PTHR43668">
    <property type="entry name" value="ALLANTOINASE"/>
    <property type="match status" value="1"/>
</dbReference>
<dbReference type="Proteomes" id="UP000592181">
    <property type="component" value="Unassembled WGS sequence"/>
</dbReference>
<dbReference type="GO" id="GO:0005737">
    <property type="term" value="C:cytoplasm"/>
    <property type="evidence" value="ECO:0007669"/>
    <property type="project" value="TreeGrafter"/>
</dbReference>
<comment type="caution">
    <text evidence="10">The sequence shown here is derived from an EMBL/GenBank/DDBJ whole genome shotgun (WGS) entry which is preliminary data.</text>
</comment>
<comment type="cofactor">
    <cofactor evidence="6">
        <name>Zn(2+)</name>
        <dbReference type="ChEBI" id="CHEBI:29105"/>
    </cofactor>
    <text evidence="6">Binds 2 Zn(2+) ions per subunit.</text>
</comment>
<keyword evidence="3 6" id="KW-0479">Metal-binding</keyword>
<keyword evidence="5 6" id="KW-0665">Pyrimidine biosynthesis</keyword>
<keyword evidence="4 6" id="KW-0378">Hydrolase</keyword>
<dbReference type="InterPro" id="IPR032466">
    <property type="entry name" value="Metal_Hydrolase"/>
</dbReference>
<dbReference type="EC" id="3.5.2.3" evidence="6"/>
<protein>
    <recommendedName>
        <fullName evidence="6">Dihydroorotase</fullName>
        <shortName evidence="6">DHOase</shortName>
        <ecNumber evidence="6">3.5.2.3</ecNumber>
    </recommendedName>
</protein>
<feature type="binding site" evidence="6">
    <location>
        <begin position="355"/>
        <end position="356"/>
    </location>
    <ligand>
        <name>substrate</name>
    </ligand>
</feature>
<evidence type="ECO:0000256" key="5">
    <source>
        <dbReference type="ARBA" id="ARBA00022975"/>
    </source>
</evidence>
<dbReference type="NCBIfam" id="TIGR00857">
    <property type="entry name" value="pyrC_multi"/>
    <property type="match status" value="1"/>
</dbReference>
<dbReference type="AlphaFoldDB" id="A0A852X5W1"/>
<dbReference type="SUPFAM" id="SSF51338">
    <property type="entry name" value="Composite domain of metallo-dependent hydrolases"/>
    <property type="match status" value="1"/>
</dbReference>
<dbReference type="CDD" id="cd01317">
    <property type="entry name" value="DHOase_IIa"/>
    <property type="match status" value="1"/>
</dbReference>
<keyword evidence="6" id="KW-0862">Zinc</keyword>
<evidence type="ECO:0000256" key="2">
    <source>
        <dbReference type="ARBA" id="ARBA00010286"/>
    </source>
</evidence>
<feature type="binding site" evidence="6">
    <location>
        <position position="310"/>
    </location>
    <ligand>
        <name>substrate</name>
    </ligand>
</feature>
<comment type="catalytic activity">
    <reaction evidence="6">
        <text>(S)-dihydroorotate + H2O = N-carbamoyl-L-aspartate + H(+)</text>
        <dbReference type="Rhea" id="RHEA:24296"/>
        <dbReference type="ChEBI" id="CHEBI:15377"/>
        <dbReference type="ChEBI" id="CHEBI:15378"/>
        <dbReference type="ChEBI" id="CHEBI:30864"/>
        <dbReference type="ChEBI" id="CHEBI:32814"/>
        <dbReference type="EC" id="3.5.2.3"/>
    </reaction>
</comment>
<feature type="domain" description="Dihydroorotase catalytic" evidence="9">
    <location>
        <begin position="78"/>
        <end position="269"/>
    </location>
</feature>
<comment type="pathway">
    <text evidence="6">Pyrimidine metabolism; UMP biosynthesis via de novo pathway; (S)-dihydroorotate from bicarbonate: step 3/3.</text>
</comment>
<dbReference type="InterPro" id="IPR006680">
    <property type="entry name" value="Amidohydro-rel"/>
</dbReference>
<dbReference type="InterPro" id="IPR024403">
    <property type="entry name" value="DHOase_cat"/>
</dbReference>
<dbReference type="Gene3D" id="2.30.40.10">
    <property type="entry name" value="Urease, subunit C, domain 1"/>
    <property type="match status" value="1"/>
</dbReference>
<dbReference type="GO" id="GO:0004151">
    <property type="term" value="F:dihydroorotase activity"/>
    <property type="evidence" value="ECO:0007669"/>
    <property type="project" value="UniProtKB-UniRule"/>
</dbReference>
<accession>A0A852X5W1</accession>
<feature type="binding site" evidence="6">
    <location>
        <position position="341"/>
    </location>
    <ligand>
        <name>substrate</name>
    </ligand>
</feature>
<feature type="domain" description="Amidohydrolase-related" evidence="8">
    <location>
        <begin position="300"/>
        <end position="453"/>
    </location>
</feature>
<comment type="function">
    <text evidence="1 6">Catalyzes the reversible cyclization of carbamoyl aspartate to dihydroorotate.</text>
</comment>
<feature type="binding site" evidence="6">
    <location>
        <position position="337"/>
    </location>
    <ligand>
        <name>Zn(2+)</name>
        <dbReference type="ChEBI" id="CHEBI:29105"/>
        <label>1</label>
    </ligand>
</feature>
<evidence type="ECO:0000256" key="7">
    <source>
        <dbReference type="SAM" id="MobiDB-lite"/>
    </source>
</evidence>
<feature type="binding site" evidence="6">
    <location>
        <begin position="91"/>
        <end position="93"/>
    </location>
    <ligand>
        <name>substrate</name>
    </ligand>
</feature>
<dbReference type="InterPro" id="IPR002195">
    <property type="entry name" value="Dihydroorotase_CS"/>
</dbReference>
<dbReference type="InterPro" id="IPR004722">
    <property type="entry name" value="DHOase"/>
</dbReference>
<evidence type="ECO:0000313" key="10">
    <source>
        <dbReference type="EMBL" id="NYG38289.1"/>
    </source>
</evidence>
<name>A0A852X5W1_9MICO</name>
<dbReference type="Gene3D" id="3.20.20.140">
    <property type="entry name" value="Metal-dependent hydrolases"/>
    <property type="match status" value="1"/>
</dbReference>
<evidence type="ECO:0000313" key="11">
    <source>
        <dbReference type="Proteomes" id="UP000592181"/>
    </source>
</evidence>
<evidence type="ECO:0000256" key="6">
    <source>
        <dbReference type="HAMAP-Rule" id="MF_00220"/>
    </source>
</evidence>
<keyword evidence="11" id="KW-1185">Reference proteome</keyword>
<feature type="active site" evidence="6">
    <location>
        <position position="337"/>
    </location>
</feature>
<feature type="compositionally biased region" description="Low complexity" evidence="7">
    <location>
        <begin position="9"/>
        <end position="29"/>
    </location>
</feature>
<feature type="binding site" evidence="6">
    <location>
        <position position="183"/>
    </location>
    <ligand>
        <name>Zn(2+)</name>
        <dbReference type="ChEBI" id="CHEBI:29105"/>
        <label>1</label>
    </ligand>
</feature>
<evidence type="ECO:0000256" key="3">
    <source>
        <dbReference type="ARBA" id="ARBA00022723"/>
    </source>
</evidence>
<evidence type="ECO:0000259" key="9">
    <source>
        <dbReference type="Pfam" id="PF12890"/>
    </source>
</evidence>
<proteinExistence type="inferred from homology"/>
<feature type="binding site" evidence="6">
    <location>
        <position position="91"/>
    </location>
    <ligand>
        <name>Zn(2+)</name>
        <dbReference type="ChEBI" id="CHEBI:29105"/>
        <label>1</label>
    </ligand>
</feature>
<dbReference type="RefSeq" id="WP_179463512.1">
    <property type="nucleotide sequence ID" value="NZ_JACBZX010000001.1"/>
</dbReference>
<reference evidence="10 11" key="1">
    <citation type="submission" date="2020-07" db="EMBL/GenBank/DDBJ databases">
        <title>Sequencing the genomes of 1000 actinobacteria strains.</title>
        <authorList>
            <person name="Klenk H.-P."/>
        </authorList>
    </citation>
    <scope>NUCLEOTIDE SEQUENCE [LARGE SCALE GENOMIC DNA]</scope>
    <source>
        <strain evidence="10 11">DSM 24723</strain>
    </source>
</reference>